<evidence type="ECO:0000313" key="4">
    <source>
        <dbReference type="EMBL" id="CAF1039431.1"/>
    </source>
</evidence>
<sequence length="532" mass="59891">MAQTSVIELIPIDKGNRLKLNTGKIVVGRTPDVGCIDKKISRNHAEIILKNDGNLFIKPIHHNPVFFKTKNNKVVSLTKDKEHQLFHDDQFGLLPDNYFYRVNIIVANSHDNKTDDSSFSHETDANITNPMDISDSRPHEDNPKSPILGAVNESDITNEKQDGCNKSLIIGAVNESDINEKQDDCNKSPILGAHSARFFDNNNPSLDESPPVTKSSPKKRYHRLSDDEDEMDQTKNLSLVKNEIDSPQKQTIGNTIHNHTTSNDDEKKSSDVERKPIKQDISASNENSGVIYNTPRTLPSWMSSSEPPPSSKTKAKPKTTVPRTKTQPHSDDKEPSPKKKKRESCTYGNNCYRTNPLHRQQVSHPGDSDYEMGSDNNNNTNTADNKQKPLCPYGSDCYRKNAAHFKEFRHNSTKTRTSATGRTSKRKSIDEEDLDEPNEYDFDDSFIDDQGISQDSNGRDRHIDSSSDSEDEWKPSDKAKGQESDSDVDDDDVETLKKEAAAFLKNKKLQYPHASSSTQKTSHHVVKDEDED</sequence>
<dbReference type="SUPFAM" id="SSF49879">
    <property type="entry name" value="SMAD/FHA domain"/>
    <property type="match status" value="1"/>
</dbReference>
<dbReference type="AlphaFoldDB" id="A0A814JS21"/>
<accession>A0A814JS21</accession>
<feature type="compositionally biased region" description="Basic and acidic residues" evidence="1">
    <location>
        <begin position="111"/>
        <end position="124"/>
    </location>
</feature>
<feature type="compositionally biased region" description="Acidic residues" evidence="1">
    <location>
        <begin position="430"/>
        <end position="447"/>
    </location>
</feature>
<protein>
    <recommendedName>
        <fullName evidence="7">Aprataxin and PNK-like factor</fullName>
    </recommendedName>
</protein>
<feature type="domain" description="PBZ-type" evidence="3">
    <location>
        <begin position="342"/>
        <end position="367"/>
    </location>
</feature>
<feature type="compositionally biased region" description="Basic and acidic residues" evidence="1">
    <location>
        <begin position="262"/>
        <end position="278"/>
    </location>
</feature>
<proteinExistence type="predicted"/>
<feature type="region of interest" description="Disordered" evidence="1">
    <location>
        <begin position="196"/>
        <end position="532"/>
    </location>
</feature>
<name>A0A814JS21_9BILA</name>
<evidence type="ECO:0000313" key="5">
    <source>
        <dbReference type="EMBL" id="CAF3809744.1"/>
    </source>
</evidence>
<dbReference type="OrthoDB" id="10256774at2759"/>
<evidence type="ECO:0008006" key="7">
    <source>
        <dbReference type="Google" id="ProtNLM"/>
    </source>
</evidence>
<evidence type="ECO:0000256" key="1">
    <source>
        <dbReference type="SAM" id="MobiDB-lite"/>
    </source>
</evidence>
<dbReference type="InterPro" id="IPR008984">
    <property type="entry name" value="SMAD_FHA_dom_sf"/>
</dbReference>
<dbReference type="Proteomes" id="UP000663829">
    <property type="component" value="Unassembled WGS sequence"/>
</dbReference>
<evidence type="ECO:0000259" key="2">
    <source>
        <dbReference type="Pfam" id="PF00498"/>
    </source>
</evidence>
<organism evidence="4 6">
    <name type="scientific">Didymodactylos carnosus</name>
    <dbReference type="NCBI Taxonomy" id="1234261"/>
    <lineage>
        <taxon>Eukaryota</taxon>
        <taxon>Metazoa</taxon>
        <taxon>Spiralia</taxon>
        <taxon>Gnathifera</taxon>
        <taxon>Rotifera</taxon>
        <taxon>Eurotatoria</taxon>
        <taxon>Bdelloidea</taxon>
        <taxon>Philodinida</taxon>
        <taxon>Philodinidae</taxon>
        <taxon>Didymodactylos</taxon>
    </lineage>
</organism>
<dbReference type="GO" id="GO:0008408">
    <property type="term" value="F:3'-5' exonuclease activity"/>
    <property type="evidence" value="ECO:0007669"/>
    <property type="project" value="InterPro"/>
</dbReference>
<dbReference type="Pfam" id="PF10283">
    <property type="entry name" value="zf-CCHH"/>
    <property type="match status" value="2"/>
</dbReference>
<feature type="compositionally biased region" description="Basic and acidic residues" evidence="1">
    <location>
        <begin position="472"/>
        <end position="483"/>
    </location>
</feature>
<dbReference type="Gene3D" id="2.60.200.20">
    <property type="match status" value="1"/>
</dbReference>
<dbReference type="Proteomes" id="UP000681722">
    <property type="component" value="Unassembled WGS sequence"/>
</dbReference>
<dbReference type="GO" id="GO:0006302">
    <property type="term" value="P:double-strand break repair"/>
    <property type="evidence" value="ECO:0007669"/>
    <property type="project" value="InterPro"/>
</dbReference>
<evidence type="ECO:0000313" key="6">
    <source>
        <dbReference type="Proteomes" id="UP000663829"/>
    </source>
</evidence>
<dbReference type="GO" id="GO:0005634">
    <property type="term" value="C:nucleus"/>
    <property type="evidence" value="ECO:0007669"/>
    <property type="project" value="TreeGrafter"/>
</dbReference>
<feature type="region of interest" description="Disordered" evidence="1">
    <location>
        <begin position="111"/>
        <end position="150"/>
    </location>
</feature>
<dbReference type="InterPro" id="IPR000253">
    <property type="entry name" value="FHA_dom"/>
</dbReference>
<dbReference type="EMBL" id="CAJNOQ010003991">
    <property type="protein sequence ID" value="CAF1039431.1"/>
    <property type="molecule type" value="Genomic_DNA"/>
</dbReference>
<evidence type="ECO:0000259" key="3">
    <source>
        <dbReference type="Pfam" id="PF10283"/>
    </source>
</evidence>
<feature type="compositionally biased region" description="Low complexity" evidence="1">
    <location>
        <begin position="375"/>
        <end position="384"/>
    </location>
</feature>
<dbReference type="PANTHER" id="PTHR21315">
    <property type="entry name" value="APRATAXIN AND PNK-LIKE FACTOR-RELATED"/>
    <property type="match status" value="1"/>
</dbReference>
<keyword evidence="6" id="KW-1185">Reference proteome</keyword>
<feature type="compositionally biased region" description="Polar residues" evidence="1">
    <location>
        <begin position="234"/>
        <end position="261"/>
    </location>
</feature>
<feature type="compositionally biased region" description="Basic and acidic residues" evidence="1">
    <location>
        <begin position="328"/>
        <end position="337"/>
    </location>
</feature>
<feature type="compositionally biased region" description="Basic and acidic residues" evidence="1">
    <location>
        <begin position="134"/>
        <end position="143"/>
    </location>
</feature>
<gene>
    <name evidence="4" type="ORF">GPM918_LOCUS15698</name>
    <name evidence="5" type="ORF">SRO942_LOCUS15698</name>
</gene>
<dbReference type="EMBL" id="CAJOBC010003991">
    <property type="protein sequence ID" value="CAF3809744.1"/>
    <property type="molecule type" value="Genomic_DNA"/>
</dbReference>
<feature type="domain" description="PBZ-type" evidence="3">
    <location>
        <begin position="388"/>
        <end position="411"/>
    </location>
</feature>
<comment type="caution">
    <text evidence="4">The sequence shown here is derived from an EMBL/GenBank/DDBJ whole genome shotgun (WGS) entry which is preliminary data.</text>
</comment>
<feature type="compositionally biased region" description="Polar residues" evidence="1">
    <location>
        <begin position="346"/>
        <end position="363"/>
    </location>
</feature>
<dbReference type="GO" id="GO:0035861">
    <property type="term" value="C:site of double-strand break"/>
    <property type="evidence" value="ECO:0007669"/>
    <property type="project" value="TreeGrafter"/>
</dbReference>
<reference evidence="4" key="1">
    <citation type="submission" date="2021-02" db="EMBL/GenBank/DDBJ databases">
        <authorList>
            <person name="Nowell W R."/>
        </authorList>
    </citation>
    <scope>NUCLEOTIDE SEQUENCE</scope>
</reference>
<dbReference type="InterPro" id="IPR019406">
    <property type="entry name" value="APLF_PBZ"/>
</dbReference>
<dbReference type="PANTHER" id="PTHR21315:SF2">
    <property type="entry name" value="APRATAXIN AND PNK-LIKE FACTOR"/>
    <property type="match status" value="1"/>
</dbReference>
<dbReference type="GO" id="GO:0003906">
    <property type="term" value="F:DNA-(apurinic or apyrimidinic site) endonuclease activity"/>
    <property type="evidence" value="ECO:0007669"/>
    <property type="project" value="InterPro"/>
</dbReference>
<feature type="domain" description="FHA" evidence="2">
    <location>
        <begin position="26"/>
        <end position="91"/>
    </location>
</feature>
<feature type="compositionally biased region" description="Acidic residues" evidence="1">
    <location>
        <begin position="484"/>
        <end position="493"/>
    </location>
</feature>
<dbReference type="Pfam" id="PF00498">
    <property type="entry name" value="FHA"/>
    <property type="match status" value="1"/>
</dbReference>
<dbReference type="InterPro" id="IPR039253">
    <property type="entry name" value="APLF"/>
</dbReference>
<feature type="compositionally biased region" description="Polar residues" evidence="1">
    <location>
        <begin position="281"/>
        <end position="302"/>
    </location>
</feature>